<sequence>MSNEMFRMLELVTNGYYCSQILLTLGLDNRGQHNPDLIRTMAGLAHGAGFGQGTCGALTGGACLLAYYAGKGADEEEENESFMIMRNRLAEWFIDSVGEQYGGIDCETIVGDGEDKQLRCGQIVGNVYACVMALLEEYGIDPKGGAGE</sequence>
<dbReference type="NCBIfam" id="NF045669">
    <property type="entry name" value="DVU1555_fam_CGA"/>
    <property type="match status" value="1"/>
</dbReference>
<dbReference type="Proteomes" id="UP000002534">
    <property type="component" value="Chromosome"/>
</dbReference>
<dbReference type="OrthoDB" id="163426at2"/>
<name>Q3A807_SYNC1</name>
<accession>Q3A807</accession>
<dbReference type="RefSeq" id="WP_011339890.1">
    <property type="nucleotide sequence ID" value="NC_007498.2"/>
</dbReference>
<evidence type="ECO:0000313" key="2">
    <source>
        <dbReference type="Proteomes" id="UP000002534"/>
    </source>
</evidence>
<reference evidence="1 2" key="2">
    <citation type="journal article" date="2012" name="BMC Genomics">
        <title>The genome of Pelobacter carbinolicus reveals surprising metabolic capabilities and physiological features.</title>
        <authorList>
            <person name="Aklujkar M."/>
            <person name="Haveman S.A."/>
            <person name="Didonato R.Jr."/>
            <person name="Chertkov O."/>
            <person name="Han C.S."/>
            <person name="Land M.L."/>
            <person name="Brown P."/>
            <person name="Lovley D.R."/>
        </authorList>
    </citation>
    <scope>NUCLEOTIDE SEQUENCE [LARGE SCALE GENOMIC DNA]</scope>
    <source>
        <strain evidence="2">DSM 2380 / NBRC 103641 / GraBd1</strain>
    </source>
</reference>
<gene>
    <name evidence="1" type="ordered locus">Pcar_0224</name>
</gene>
<reference evidence="2" key="1">
    <citation type="submission" date="2005-10" db="EMBL/GenBank/DDBJ databases">
        <title>Complete sequence of Pelobacter carbinolicus DSM 2380.</title>
        <authorList>
            <person name="Copeland A."/>
            <person name="Lucas S."/>
            <person name="Lapidus A."/>
            <person name="Barry K."/>
            <person name="Detter J.C."/>
            <person name="Glavina T."/>
            <person name="Hammon N."/>
            <person name="Israni S."/>
            <person name="Pitluck S."/>
            <person name="Chertkov O."/>
            <person name="Schmutz J."/>
            <person name="Larimer F."/>
            <person name="Land M."/>
            <person name="Kyrpides N."/>
            <person name="Ivanova N."/>
            <person name="Richardson P."/>
        </authorList>
    </citation>
    <scope>NUCLEOTIDE SEQUENCE [LARGE SCALE GENOMIC DNA]</scope>
    <source>
        <strain evidence="2">DSM 2380 / NBRC 103641 / GraBd1</strain>
    </source>
</reference>
<dbReference type="Pfam" id="PF09719">
    <property type="entry name" value="C_GCAxxG_C_C"/>
    <property type="match status" value="1"/>
</dbReference>
<dbReference type="eggNOG" id="ENOG5032ZHX">
    <property type="taxonomic scope" value="Bacteria"/>
</dbReference>
<proteinExistence type="predicted"/>
<dbReference type="STRING" id="338963.Pcar_0224"/>
<dbReference type="InterPro" id="IPR010181">
    <property type="entry name" value="CGCAxxGCC_motif"/>
</dbReference>
<dbReference type="HOGENOM" id="CLU_091283_4_0_7"/>
<dbReference type="EMBL" id="CP000142">
    <property type="protein sequence ID" value="ABA87485.1"/>
    <property type="molecule type" value="Genomic_DNA"/>
</dbReference>
<protein>
    <submittedName>
        <fullName evidence="1">Redox-active protein, C_GCAxxG_C_C family, putative</fullName>
    </submittedName>
</protein>
<dbReference type="AlphaFoldDB" id="Q3A807"/>
<organism evidence="1 2">
    <name type="scientific">Syntrophotalea carbinolica (strain DSM 2380 / NBRC 103641 / GraBd1)</name>
    <name type="common">Pelobacter carbinolicus</name>
    <dbReference type="NCBI Taxonomy" id="338963"/>
    <lineage>
        <taxon>Bacteria</taxon>
        <taxon>Pseudomonadati</taxon>
        <taxon>Thermodesulfobacteriota</taxon>
        <taxon>Desulfuromonadia</taxon>
        <taxon>Desulfuromonadales</taxon>
        <taxon>Syntrophotaleaceae</taxon>
        <taxon>Syntrophotalea</taxon>
    </lineage>
</organism>
<evidence type="ECO:0000313" key="1">
    <source>
        <dbReference type="EMBL" id="ABA87485.1"/>
    </source>
</evidence>
<dbReference type="KEGG" id="pca:Pcar_0224"/>
<keyword evidence="2" id="KW-1185">Reference proteome</keyword>